<protein>
    <submittedName>
        <fullName evidence="2">18S pre-ribosomal assembly protein gar2-like protein</fullName>
    </submittedName>
</protein>
<sequence>MCSQPTISYSPDYKSFKFNEKNEGMKVAKADDKTGLEELFVSDLKSQDCGLVLNPLPDEKKIGNVARKPLEATEDNANGDHMGLQTCAPNDTEDSKRRKSHCTRKGSMDYELPELVVFLQESSYHFVKDICIDKEVPCSKGKCLVENCDVDHKIISCILESDADGKSESTEHAMITMSSISKGSKPTDEDDYSKNGTKQHGSTKSVTEGLDSCSRDGISIDQSAKEVVPESLLLVGEVQKAVLTSSMVSPTVEKKGDNNHTSSVTIPDEVESGKGSCHSDLSVATISGTEEPPLGADSHQQPPQTGHTTTTSHDDEISESLTESSPAHQHCIEESSHSSGLMSHHVSAAPSFRSVSHRSNSSTTSSRSFAFPVLASDWHGSPERMAKPERPELRKSRGKCMSFLCCKF</sequence>
<organism evidence="2 3">
    <name type="scientific">Trema orientale</name>
    <name type="common">Charcoal tree</name>
    <name type="synonym">Celtis orientalis</name>
    <dbReference type="NCBI Taxonomy" id="63057"/>
    <lineage>
        <taxon>Eukaryota</taxon>
        <taxon>Viridiplantae</taxon>
        <taxon>Streptophyta</taxon>
        <taxon>Embryophyta</taxon>
        <taxon>Tracheophyta</taxon>
        <taxon>Spermatophyta</taxon>
        <taxon>Magnoliopsida</taxon>
        <taxon>eudicotyledons</taxon>
        <taxon>Gunneridae</taxon>
        <taxon>Pentapetalae</taxon>
        <taxon>rosids</taxon>
        <taxon>fabids</taxon>
        <taxon>Rosales</taxon>
        <taxon>Cannabaceae</taxon>
        <taxon>Trema</taxon>
    </lineage>
</organism>
<name>A0A2P5EBR5_TREOI</name>
<proteinExistence type="predicted"/>
<dbReference type="PANTHER" id="PTHR33914:SF15">
    <property type="entry name" value="PROTEIN WAVE"/>
    <property type="match status" value="1"/>
</dbReference>
<dbReference type="STRING" id="63057.A0A2P5EBR5"/>
<dbReference type="PANTHER" id="PTHR33914">
    <property type="entry name" value="18S PRE-RIBOSOMAL ASSEMBLY PROTEIN GAR2-LIKE PROTEIN"/>
    <property type="match status" value="1"/>
</dbReference>
<reference evidence="3" key="1">
    <citation type="submission" date="2016-06" db="EMBL/GenBank/DDBJ databases">
        <title>Parallel loss of symbiosis genes in relatives of nitrogen-fixing non-legume Parasponia.</title>
        <authorList>
            <person name="Van Velzen R."/>
            <person name="Holmer R."/>
            <person name="Bu F."/>
            <person name="Rutten L."/>
            <person name="Van Zeijl A."/>
            <person name="Liu W."/>
            <person name="Santuari L."/>
            <person name="Cao Q."/>
            <person name="Sharma T."/>
            <person name="Shen D."/>
            <person name="Roswanjaya Y."/>
            <person name="Wardhani T."/>
            <person name="Kalhor M.S."/>
            <person name="Jansen J."/>
            <person name="Van den Hoogen J."/>
            <person name="Gungor B."/>
            <person name="Hartog M."/>
            <person name="Hontelez J."/>
            <person name="Verver J."/>
            <person name="Yang W.-C."/>
            <person name="Schijlen E."/>
            <person name="Repin R."/>
            <person name="Schilthuizen M."/>
            <person name="Schranz E."/>
            <person name="Heidstra R."/>
            <person name="Miyata K."/>
            <person name="Fedorova E."/>
            <person name="Kohlen W."/>
            <person name="Bisseling T."/>
            <person name="Smit S."/>
            <person name="Geurts R."/>
        </authorList>
    </citation>
    <scope>NUCLEOTIDE SEQUENCE [LARGE SCALE GENOMIC DNA]</scope>
    <source>
        <strain evidence="3">cv. RG33-2</strain>
    </source>
</reference>
<feature type="region of interest" description="Disordered" evidence="1">
    <location>
        <begin position="250"/>
        <end position="344"/>
    </location>
</feature>
<dbReference type="Proteomes" id="UP000237000">
    <property type="component" value="Unassembled WGS sequence"/>
</dbReference>
<dbReference type="InParanoid" id="A0A2P5EBR5"/>
<dbReference type="AlphaFoldDB" id="A0A2P5EBR5"/>
<evidence type="ECO:0000313" key="2">
    <source>
        <dbReference type="EMBL" id="PON82991.1"/>
    </source>
</evidence>
<accession>A0A2P5EBR5</accession>
<feature type="region of interest" description="Disordered" evidence="1">
    <location>
        <begin position="74"/>
        <end position="103"/>
    </location>
</feature>
<gene>
    <name evidence="2" type="ORF">TorRG33x02_211970</name>
</gene>
<evidence type="ECO:0000256" key="1">
    <source>
        <dbReference type="SAM" id="MobiDB-lite"/>
    </source>
</evidence>
<evidence type="ECO:0000313" key="3">
    <source>
        <dbReference type="Proteomes" id="UP000237000"/>
    </source>
</evidence>
<keyword evidence="3" id="KW-1185">Reference proteome</keyword>
<dbReference type="OrthoDB" id="1300198at2759"/>
<feature type="region of interest" description="Disordered" evidence="1">
    <location>
        <begin position="176"/>
        <end position="211"/>
    </location>
</feature>
<feature type="compositionally biased region" description="Polar residues" evidence="1">
    <location>
        <begin position="194"/>
        <end position="206"/>
    </location>
</feature>
<comment type="caution">
    <text evidence="2">The sequence shown here is derived from an EMBL/GenBank/DDBJ whole genome shotgun (WGS) entry which is preliminary data.</text>
</comment>
<feature type="compositionally biased region" description="Low complexity" evidence="1">
    <location>
        <begin position="298"/>
        <end position="311"/>
    </location>
</feature>
<dbReference type="EMBL" id="JXTC01000185">
    <property type="protein sequence ID" value="PON82991.1"/>
    <property type="molecule type" value="Genomic_DNA"/>
</dbReference>
<dbReference type="GO" id="GO:0009786">
    <property type="term" value="P:regulation of asymmetric cell division"/>
    <property type="evidence" value="ECO:0007669"/>
    <property type="project" value="InterPro"/>
</dbReference>
<dbReference type="InterPro" id="IPR040378">
    <property type="entry name" value="BASL"/>
</dbReference>